<dbReference type="eggNOG" id="KOG1812">
    <property type="taxonomic scope" value="Eukaryota"/>
</dbReference>
<evidence type="ECO:0000313" key="2">
    <source>
        <dbReference type="Proteomes" id="UP000007963"/>
    </source>
</evidence>
<dbReference type="OrthoDB" id="10009520at2759"/>
<dbReference type="AlphaFoldDB" id="Q0CKC0"/>
<evidence type="ECO:0000313" key="1">
    <source>
        <dbReference type="EMBL" id="EAU33625.1"/>
    </source>
</evidence>
<sequence>MERDRDAKLILQLLSEDLEDIEHKQKGKQRAGNLSDHEVALACMRDEILAARTSIEDSILAISTSAAIATDQKILASLRQEETLATQDRHYALALNGDEQPPDAPHAVAEEHNEDAVSIAFGDIMDRAATHNEAHSRTAASASASSSRAPIPGTECASCFEKCEPTLFMDFCRHAFCHDCTRQMFLRATKDEELYPPRCCGHIVTPGIAMRVLDYAELRSFSEKAMEYSAKDRVWGKEFCYVCGQAWKTCDCPLWHEDRLVVVVNEAVDEEVAPDANVYQRRNAAARIREDLLHHEDIGCDHHRRSQWAWRDKGCAARSATLTCVRTYLYARTAA</sequence>
<evidence type="ECO:0008006" key="3">
    <source>
        <dbReference type="Google" id="ProtNLM"/>
    </source>
</evidence>
<dbReference type="HOGENOM" id="CLU_022048_7_1_1"/>
<gene>
    <name evidence="1" type="ORF">ATEG_05864</name>
</gene>
<dbReference type="GeneID" id="4321726"/>
<name>Q0CKC0_ASPTN</name>
<organism evidence="1 2">
    <name type="scientific">Aspergillus terreus (strain NIH 2624 / FGSC A1156)</name>
    <dbReference type="NCBI Taxonomy" id="341663"/>
    <lineage>
        <taxon>Eukaryota</taxon>
        <taxon>Fungi</taxon>
        <taxon>Dikarya</taxon>
        <taxon>Ascomycota</taxon>
        <taxon>Pezizomycotina</taxon>
        <taxon>Eurotiomycetes</taxon>
        <taxon>Eurotiomycetidae</taxon>
        <taxon>Eurotiales</taxon>
        <taxon>Aspergillaceae</taxon>
        <taxon>Aspergillus</taxon>
        <taxon>Aspergillus subgen. Circumdati</taxon>
    </lineage>
</organism>
<reference evidence="2" key="1">
    <citation type="submission" date="2005-09" db="EMBL/GenBank/DDBJ databases">
        <title>Annotation of the Aspergillus terreus NIH2624 genome.</title>
        <authorList>
            <person name="Birren B.W."/>
            <person name="Lander E.S."/>
            <person name="Galagan J.E."/>
            <person name="Nusbaum C."/>
            <person name="Devon K."/>
            <person name="Henn M."/>
            <person name="Ma L.-J."/>
            <person name="Jaffe D.B."/>
            <person name="Butler J."/>
            <person name="Alvarez P."/>
            <person name="Gnerre S."/>
            <person name="Grabherr M."/>
            <person name="Kleber M."/>
            <person name="Mauceli E.W."/>
            <person name="Brockman W."/>
            <person name="Rounsley S."/>
            <person name="Young S.K."/>
            <person name="LaButti K."/>
            <person name="Pushparaj V."/>
            <person name="DeCaprio D."/>
            <person name="Crawford M."/>
            <person name="Koehrsen M."/>
            <person name="Engels R."/>
            <person name="Montgomery P."/>
            <person name="Pearson M."/>
            <person name="Howarth C."/>
            <person name="Larson L."/>
            <person name="Luoma S."/>
            <person name="White J."/>
            <person name="Alvarado L."/>
            <person name="Kodira C.D."/>
            <person name="Zeng Q."/>
            <person name="Oleary S."/>
            <person name="Yandava C."/>
            <person name="Denning D.W."/>
            <person name="Nierman W.C."/>
            <person name="Milne T."/>
            <person name="Madden K."/>
        </authorList>
    </citation>
    <scope>NUCLEOTIDE SEQUENCE [LARGE SCALE GENOMIC DNA]</scope>
    <source>
        <strain evidence="2">NIH 2624 / FGSC A1156</strain>
    </source>
</reference>
<accession>Q0CKC0</accession>
<dbReference type="VEuPathDB" id="FungiDB:ATEG_05864"/>
<proteinExistence type="predicted"/>
<dbReference type="EMBL" id="CH476601">
    <property type="protein sequence ID" value="EAU33625.1"/>
    <property type="molecule type" value="Genomic_DNA"/>
</dbReference>
<dbReference type="STRING" id="341663.Q0CKC0"/>
<dbReference type="Proteomes" id="UP000007963">
    <property type="component" value="Unassembled WGS sequence"/>
</dbReference>
<dbReference type="RefSeq" id="XP_001215042.1">
    <property type="nucleotide sequence ID" value="XM_001215042.1"/>
</dbReference>
<dbReference type="OMA" id="ATHNEAH"/>
<protein>
    <recommendedName>
        <fullName evidence="3">RING-type domain-containing protein</fullName>
    </recommendedName>
</protein>